<dbReference type="Proteomes" id="UP000677054">
    <property type="component" value="Unassembled WGS sequence"/>
</dbReference>
<dbReference type="PANTHER" id="PTHR24166">
    <property type="entry name" value="ROLLING PEBBLES, ISOFORM B"/>
    <property type="match status" value="1"/>
</dbReference>
<keyword evidence="2 3" id="KW-0040">ANK repeat</keyword>
<feature type="compositionally biased region" description="Acidic residues" evidence="4">
    <location>
        <begin position="1"/>
        <end position="12"/>
    </location>
</feature>
<name>A0A7R9ACP3_9CRUS</name>
<dbReference type="InterPro" id="IPR050889">
    <property type="entry name" value="Dendritic_Spine_Reg/Scaffold"/>
</dbReference>
<gene>
    <name evidence="5" type="ORF">DSTB1V02_LOCUS11223</name>
</gene>
<keyword evidence="1" id="KW-0677">Repeat</keyword>
<evidence type="ECO:0000256" key="2">
    <source>
        <dbReference type="ARBA" id="ARBA00023043"/>
    </source>
</evidence>
<feature type="repeat" description="ANK" evidence="3">
    <location>
        <begin position="361"/>
        <end position="393"/>
    </location>
</feature>
<dbReference type="SUPFAM" id="SSF48403">
    <property type="entry name" value="Ankyrin repeat"/>
    <property type="match status" value="1"/>
</dbReference>
<dbReference type="InterPro" id="IPR036770">
    <property type="entry name" value="Ankyrin_rpt-contain_sf"/>
</dbReference>
<dbReference type="AlphaFoldDB" id="A0A7R9ACP3"/>
<keyword evidence="6" id="KW-1185">Reference proteome</keyword>
<feature type="region of interest" description="Disordered" evidence="4">
    <location>
        <begin position="1"/>
        <end position="43"/>
    </location>
</feature>
<sequence>MRQNEEEEECVVEEAHHRHRGGDHERRGIPGDTVEGKPQTGRPGQKYIQEMCQICAKRFSAKRYEEVKKGGEGGKKKEEHLIRDRQLHPSPSFIPILCPTNNRRLYLPGSDDLTRTNVFRGGGELIPDGGTHLIQCGSALDFEETYPDVVCPMNRAARIGDENAIKRLMNSGGRVDQQDNQGWQPLHEAAAAGNINCVHLLLLKGADVNWQTHEGETPLFLACQAQKNSVKMVSLLLEHGASVNQGNNEESTPLHAAAQACNKECLKTLLECPSIDVDRMNIHRDTPLHSLLEDVSNSHSHVEICTCAEILIDHGASIRAQNDRQMTPFFCAALTGNLPVLRLLHERGIRDSCDIDCRAQYEATPLMMACQHEHTECVEFLLSIDANVNLTDSDDIFPLFYCINPRPQCNKIFQMILEGTKQEFLTRGLIRLEPGKDPSQMEEEAPIFCRYTCIMLDIIDNHRSDLLEIFLDAFPVHLKNIVYDQRQFQVSDIGEFGHPFPGSSDNLISPLGHFCSELMVFVDYCGVEQTKLCIEKFVALDAFLYGHWEGVEGTVSLLCQKLYEMERYSCKDETKPLVIELMKEIFSREGVGPIIYFPMIPWALKSLFEIGIAEIINSHSTDHPIPFKEIVTLPVHASVITTECKNVILSYIFHFPSNMFRNPSLHPTSFEGMRNMPWSLKHSSRMAVRLLLAEVHGVPQFQQCMEKLSLPQSICNFILFL</sequence>
<feature type="repeat" description="ANK" evidence="3">
    <location>
        <begin position="214"/>
        <end position="248"/>
    </location>
</feature>
<feature type="region of interest" description="Disordered" evidence="4">
    <location>
        <begin position="66"/>
        <end position="86"/>
    </location>
</feature>
<evidence type="ECO:0000256" key="4">
    <source>
        <dbReference type="SAM" id="MobiDB-lite"/>
    </source>
</evidence>
<dbReference type="PANTHER" id="PTHR24166:SF48">
    <property type="entry name" value="PROTEIN VAPYRIN"/>
    <property type="match status" value="1"/>
</dbReference>
<dbReference type="Gene3D" id="1.25.40.20">
    <property type="entry name" value="Ankyrin repeat-containing domain"/>
    <property type="match status" value="1"/>
</dbReference>
<feature type="repeat" description="ANK" evidence="3">
    <location>
        <begin position="181"/>
        <end position="213"/>
    </location>
</feature>
<organism evidence="5">
    <name type="scientific">Darwinula stevensoni</name>
    <dbReference type="NCBI Taxonomy" id="69355"/>
    <lineage>
        <taxon>Eukaryota</taxon>
        <taxon>Metazoa</taxon>
        <taxon>Ecdysozoa</taxon>
        <taxon>Arthropoda</taxon>
        <taxon>Crustacea</taxon>
        <taxon>Oligostraca</taxon>
        <taxon>Ostracoda</taxon>
        <taxon>Podocopa</taxon>
        <taxon>Podocopida</taxon>
        <taxon>Darwinulocopina</taxon>
        <taxon>Darwinuloidea</taxon>
        <taxon>Darwinulidae</taxon>
        <taxon>Darwinula</taxon>
    </lineage>
</organism>
<protein>
    <submittedName>
        <fullName evidence="5">Uncharacterized protein</fullName>
    </submittedName>
</protein>
<dbReference type="PROSITE" id="PS50088">
    <property type="entry name" value="ANK_REPEAT"/>
    <property type="match status" value="3"/>
</dbReference>
<dbReference type="EMBL" id="CAJPEV010003566">
    <property type="protein sequence ID" value="CAG0900031.1"/>
    <property type="molecule type" value="Genomic_DNA"/>
</dbReference>
<dbReference type="PROSITE" id="PS50297">
    <property type="entry name" value="ANK_REP_REGION"/>
    <property type="match status" value="3"/>
</dbReference>
<dbReference type="InterPro" id="IPR002110">
    <property type="entry name" value="Ankyrin_rpt"/>
</dbReference>
<proteinExistence type="predicted"/>
<evidence type="ECO:0000256" key="3">
    <source>
        <dbReference type="PROSITE-ProRule" id="PRU00023"/>
    </source>
</evidence>
<accession>A0A7R9ACP3</accession>
<reference evidence="5" key="1">
    <citation type="submission" date="2020-11" db="EMBL/GenBank/DDBJ databases">
        <authorList>
            <person name="Tran Van P."/>
        </authorList>
    </citation>
    <scope>NUCLEOTIDE SEQUENCE</scope>
</reference>
<evidence type="ECO:0000313" key="6">
    <source>
        <dbReference type="Proteomes" id="UP000677054"/>
    </source>
</evidence>
<evidence type="ECO:0000256" key="1">
    <source>
        <dbReference type="ARBA" id="ARBA00022737"/>
    </source>
</evidence>
<dbReference type="Pfam" id="PF12796">
    <property type="entry name" value="Ank_2"/>
    <property type="match status" value="2"/>
</dbReference>
<dbReference type="EMBL" id="LR903083">
    <property type="protein sequence ID" value="CAD7251457.1"/>
    <property type="molecule type" value="Genomic_DNA"/>
</dbReference>
<dbReference type="SMART" id="SM00248">
    <property type="entry name" value="ANK"/>
    <property type="match status" value="6"/>
</dbReference>
<dbReference type="OrthoDB" id="6347438at2759"/>
<evidence type="ECO:0000313" key="5">
    <source>
        <dbReference type="EMBL" id="CAD7251457.1"/>
    </source>
</evidence>